<name>A0A5N5Q7K5_9AGAM</name>
<dbReference type="EMBL" id="SSOP01000841">
    <property type="protein sequence ID" value="KAB5587715.1"/>
    <property type="molecule type" value="Genomic_DNA"/>
</dbReference>
<evidence type="ECO:0000313" key="2">
    <source>
        <dbReference type="EMBL" id="KAB5587715.1"/>
    </source>
</evidence>
<protein>
    <submittedName>
        <fullName evidence="2">Uncharacterized protein</fullName>
    </submittedName>
</protein>
<organism evidence="2 3">
    <name type="scientific">Ceratobasidium theobromae</name>
    <dbReference type="NCBI Taxonomy" id="1582974"/>
    <lineage>
        <taxon>Eukaryota</taxon>
        <taxon>Fungi</taxon>
        <taxon>Dikarya</taxon>
        <taxon>Basidiomycota</taxon>
        <taxon>Agaricomycotina</taxon>
        <taxon>Agaricomycetes</taxon>
        <taxon>Cantharellales</taxon>
        <taxon>Ceratobasidiaceae</taxon>
        <taxon>Ceratobasidium</taxon>
    </lineage>
</organism>
<keyword evidence="3" id="KW-1185">Reference proteome</keyword>
<feature type="compositionally biased region" description="Pro residues" evidence="1">
    <location>
        <begin position="492"/>
        <end position="512"/>
    </location>
</feature>
<reference evidence="2 3" key="1">
    <citation type="journal article" date="2019" name="Fungal Biol. Biotechnol.">
        <title>Draft genome sequence of fastidious pathogen Ceratobasidium theobromae, which causes vascular-streak dieback in Theobroma cacao.</title>
        <authorList>
            <person name="Ali S.S."/>
            <person name="Asman A."/>
            <person name="Shao J."/>
            <person name="Firmansyah A.P."/>
            <person name="Susilo A.W."/>
            <person name="Rosmana A."/>
            <person name="McMahon P."/>
            <person name="Junaid M."/>
            <person name="Guest D."/>
            <person name="Kheng T.Y."/>
            <person name="Meinhardt L.W."/>
            <person name="Bailey B.A."/>
        </authorList>
    </citation>
    <scope>NUCLEOTIDE SEQUENCE [LARGE SCALE GENOMIC DNA]</scope>
    <source>
        <strain evidence="2 3">CT2</strain>
    </source>
</reference>
<accession>A0A5N5Q7K5</accession>
<feature type="region of interest" description="Disordered" evidence="1">
    <location>
        <begin position="34"/>
        <end position="75"/>
    </location>
</feature>
<sequence>MEEKTGDRGEPWGMPLPCSTRAHLLPPLVAMSVISNTPRPDEGPPTAPPNIVPAPADIPPPSPARSESNGVGPDRITLGVTALEAGRDAPYKNTRSHKHIAESPTTVAGIQAELARTERSLAPTPSTGIKREISLPRTVVDEDQTTYIPSARPEHINIVVNDPSPQRTPRTGHSLFSQLPAPQEINQLPPLNPIPEGCIPSTAPTPQPSALLTTDSETVQIAKSMYECTLGAAFENLGKGFVFPMSYPEKEAITKLLPDTFLRFQKELHRRVRPIEGRPIALSPHENDVWTEIFAAAHSFASELSHYLGLLGMPFAEGSMPPTPTIPSPPCIPSSFSTNLFSTEKLISSADAIQVAVFAVHGRLISDSNALDIAHDLACAKRASNEQVEARGSAAPSGALAAPRENLPDRAGHGTAPAYMDAAPPSALGLSLGSAALDPYGPFGHPTVYDSFGQPPITDPAQDSHSRSFSQITWATSTAPPHETHPVEDSVPPTPAPAPVPVPPKSQLPSSPPEIVEFTEVSQRKKGKNKGFLSSVQTPKKSFAAVTSASLPVSRIQRELAKINKSSSAPAALPSGVIPVKPKQTKQSSPLPSGNLDLIIKVSTDLDRKLVLSHTNMPDSRRGLMCLVTHFNNLVNSKEYKGKTSITPVQFSYGTNGNCYISFLPATKIEEVELFRSALASCIGISRQFVILRVGKWTKLMISHVPVWRADPITREERHEVNTKNDLMMLLQLFVPNDLLDEFPVQDVRFLRPLDYVCRTDPGGHETIVLSVEDKSGKAFNAYSNHGLNFGYRNCYIRKFVDKVQLSECMHCSSYECKKPGTCNKSFVCNLHQEKRKLTL</sequence>
<feature type="compositionally biased region" description="Pro residues" evidence="1">
    <location>
        <begin position="43"/>
        <end position="63"/>
    </location>
</feature>
<proteinExistence type="predicted"/>
<feature type="compositionally biased region" description="Polar residues" evidence="1">
    <location>
        <begin position="461"/>
        <end position="479"/>
    </location>
</feature>
<dbReference type="Proteomes" id="UP000383932">
    <property type="component" value="Unassembled WGS sequence"/>
</dbReference>
<evidence type="ECO:0000313" key="3">
    <source>
        <dbReference type="Proteomes" id="UP000383932"/>
    </source>
</evidence>
<dbReference type="AlphaFoldDB" id="A0A5N5Q7K5"/>
<comment type="caution">
    <text evidence="2">The sequence shown here is derived from an EMBL/GenBank/DDBJ whole genome shotgun (WGS) entry which is preliminary data.</text>
</comment>
<feature type="region of interest" description="Disordered" evidence="1">
    <location>
        <begin position="389"/>
        <end position="419"/>
    </location>
</feature>
<evidence type="ECO:0000256" key="1">
    <source>
        <dbReference type="SAM" id="MobiDB-lite"/>
    </source>
</evidence>
<feature type="region of interest" description="Disordered" evidence="1">
    <location>
        <begin position="1"/>
        <end position="20"/>
    </location>
</feature>
<feature type="compositionally biased region" description="Basic and acidic residues" evidence="1">
    <location>
        <begin position="1"/>
        <end position="10"/>
    </location>
</feature>
<feature type="compositionally biased region" description="Low complexity" evidence="1">
    <location>
        <begin position="390"/>
        <end position="404"/>
    </location>
</feature>
<feature type="region of interest" description="Disordered" evidence="1">
    <location>
        <begin position="565"/>
        <end position="591"/>
    </location>
</feature>
<feature type="region of interest" description="Disordered" evidence="1">
    <location>
        <begin position="447"/>
        <end position="512"/>
    </location>
</feature>
<gene>
    <name evidence="2" type="ORF">CTheo_8844</name>
</gene>